<dbReference type="Proteomes" id="UP000004703">
    <property type="component" value="Chromosome"/>
</dbReference>
<organism evidence="1 2">
    <name type="scientific">Roseibium alexandrii (strain DSM 17067 / NCIMB 14079 / DFL-11)</name>
    <name type="common">Labrenzia alexandrii</name>
    <dbReference type="NCBI Taxonomy" id="244592"/>
    <lineage>
        <taxon>Bacteria</taxon>
        <taxon>Pseudomonadati</taxon>
        <taxon>Pseudomonadota</taxon>
        <taxon>Alphaproteobacteria</taxon>
        <taxon>Hyphomicrobiales</taxon>
        <taxon>Stappiaceae</taxon>
        <taxon>Roseibium</taxon>
    </lineage>
</organism>
<protein>
    <submittedName>
        <fullName evidence="1">Uncharacterized protein</fullName>
    </submittedName>
</protein>
<reference evidence="1 2" key="1">
    <citation type="submission" date="2008-01" db="EMBL/GenBank/DDBJ databases">
        <authorList>
            <person name="Wagner-Dobler I."/>
            <person name="Ferriera S."/>
            <person name="Johnson J."/>
            <person name="Kravitz S."/>
            <person name="Beeson K."/>
            <person name="Sutton G."/>
            <person name="Rogers Y.-H."/>
            <person name="Friedman R."/>
            <person name="Frazier M."/>
            <person name="Venter J.C."/>
        </authorList>
    </citation>
    <scope>NUCLEOTIDE SEQUENCE [LARGE SCALE GENOMIC DNA]</scope>
    <source>
        <strain evidence="2">DSM 17067 / NCIMB 14079 / DFL-11</strain>
    </source>
</reference>
<comment type="caution">
    <text evidence="1">The sequence shown here is derived from an EMBL/GenBank/DDBJ whole genome shotgun (WGS) entry which is preliminary data.</text>
</comment>
<evidence type="ECO:0000313" key="2">
    <source>
        <dbReference type="Proteomes" id="UP000004703"/>
    </source>
</evidence>
<name>A0A5E8UXE5_ROSAD</name>
<dbReference type="AlphaFoldDB" id="A0A5E8UXE5"/>
<gene>
    <name evidence="1" type="ORF">SADFL11_00034360</name>
</gene>
<reference evidence="1 2" key="2">
    <citation type="submission" date="2013-04" db="EMBL/GenBank/DDBJ databases">
        <authorList>
            <person name="Fiebig A."/>
            <person name="Pradella S."/>
            <person name="Wagner-Doebler I."/>
        </authorList>
    </citation>
    <scope>NUCLEOTIDE SEQUENCE [LARGE SCALE GENOMIC DNA]</scope>
    <source>
        <strain evidence="2">DSM 17067 / NCIMB 14079 / DFL-11</strain>
    </source>
</reference>
<dbReference type="EMBL" id="ACCU02000004">
    <property type="protein sequence ID" value="RMX61833.1"/>
    <property type="molecule type" value="Genomic_DNA"/>
</dbReference>
<sequence length="60" mass="6696">MVFSVCRCYRRLVRKIAQNAAENTENLLTTAESHLRIVRVELNRGFAAFASLSLLAADGQ</sequence>
<evidence type="ECO:0000313" key="1">
    <source>
        <dbReference type="EMBL" id="RMX61833.1"/>
    </source>
</evidence>
<accession>A0A5E8UXE5</accession>
<proteinExistence type="predicted"/>